<reference evidence="1" key="1">
    <citation type="submission" date="2020-04" db="EMBL/GenBank/DDBJ databases">
        <authorList>
            <person name="Broberg M."/>
        </authorList>
    </citation>
    <scope>NUCLEOTIDE SEQUENCE</scope>
</reference>
<gene>
    <name evidence="1" type="ORF">CRV2_00019813</name>
</gene>
<sequence>MAEADETMEIRDPPEDVKELWRSLYHEGASLSITQHRPPTPFGAFGYTGSSYPREKVERLESEDGRNMEWCNQWPISETKPVEDAQQRHLEIVSLLAAAPNRQSQVVKCRVDGDPEMLVAKIFDPMFWPEYGADVTFEADSSYSMEAAVYEDLREHGHDGELTPKYFGSWTFEVPTNDAAGLPAKRNIRMILMEYVDAPDIDTILEKELQQDIPDEERLWMMREILKAHAILLWYNILHLDLGPANILLRGYKATEVLEQVSARDRGVVIVGFRMSSSKWRDNSKFSRSLEDKPIKPVYWYWRCCPSEWKALVPHRYTKRSTRDWTNWMVKSWARAKGFGRPYEAKKNWKPWLQWAR</sequence>
<evidence type="ECO:0000313" key="2">
    <source>
        <dbReference type="Proteomes" id="UP000836387"/>
    </source>
</evidence>
<organism evidence="1 2">
    <name type="scientific">Clonostachys rosea f. rosea IK726</name>
    <dbReference type="NCBI Taxonomy" id="1349383"/>
    <lineage>
        <taxon>Eukaryota</taxon>
        <taxon>Fungi</taxon>
        <taxon>Dikarya</taxon>
        <taxon>Ascomycota</taxon>
        <taxon>Pezizomycotina</taxon>
        <taxon>Sordariomycetes</taxon>
        <taxon>Hypocreomycetidae</taxon>
        <taxon>Hypocreales</taxon>
        <taxon>Bionectriaceae</taxon>
        <taxon>Clonostachys</taxon>
    </lineage>
</organism>
<reference evidence="1" key="2">
    <citation type="submission" date="2021-10" db="EMBL/GenBank/DDBJ databases">
        <authorList>
            <person name="Piombo E."/>
        </authorList>
    </citation>
    <scope>NUCLEOTIDE SEQUENCE</scope>
</reference>
<keyword evidence="2" id="KW-1185">Reference proteome</keyword>
<dbReference type="Proteomes" id="UP000836387">
    <property type="component" value="Unassembled WGS sequence"/>
</dbReference>
<dbReference type="EMBL" id="CADEHS020000698">
    <property type="protein sequence ID" value="CAG9957258.1"/>
    <property type="molecule type" value="Genomic_DNA"/>
</dbReference>
<comment type="caution">
    <text evidence="1">The sequence shown here is derived from an EMBL/GenBank/DDBJ whole genome shotgun (WGS) entry which is preliminary data.</text>
</comment>
<proteinExistence type="predicted"/>
<accession>A0ACA9UUX9</accession>
<evidence type="ECO:0000313" key="1">
    <source>
        <dbReference type="EMBL" id="CAG9957258.1"/>
    </source>
</evidence>
<protein>
    <submittedName>
        <fullName evidence="1">Uncharacterized protein</fullName>
    </submittedName>
</protein>
<name>A0ACA9UUX9_BIOOC</name>